<gene>
    <name evidence="2" type="ORF">NW762_008555</name>
</gene>
<evidence type="ECO:0000313" key="3">
    <source>
        <dbReference type="Proteomes" id="UP001152049"/>
    </source>
</evidence>
<dbReference type="Proteomes" id="UP001152049">
    <property type="component" value="Unassembled WGS sequence"/>
</dbReference>
<feature type="compositionally biased region" description="Low complexity" evidence="1">
    <location>
        <begin position="1"/>
        <end position="19"/>
    </location>
</feature>
<evidence type="ECO:0000256" key="1">
    <source>
        <dbReference type="SAM" id="MobiDB-lite"/>
    </source>
</evidence>
<accession>A0A9W8RZ74</accession>
<proteinExistence type="predicted"/>
<feature type="region of interest" description="Disordered" evidence="1">
    <location>
        <begin position="1"/>
        <end position="69"/>
    </location>
</feature>
<name>A0A9W8RZ74_9HYPO</name>
<feature type="compositionally biased region" description="Basic and acidic residues" evidence="1">
    <location>
        <begin position="34"/>
        <end position="52"/>
    </location>
</feature>
<sequence length="388" mass="45029">MENTNSISSSGFFEQSSSSTHYSDDVFSVGTLDSSDHDSHKTHDDEKGDPVKHKSHDTSTSGAPRLKSLHDIEIETSGKAFSEQSYRTFRRSELTRRALIHRQISLGRGDPSKSWCNDEECDEETQIFLNPILYLIDYPKSRIGLPVEDYFRDFAAAMVTKLIGIQDTKAKNHKTRGLLSFIDSPPVRSAFWRFIGTYGLYEFNLSDDEFQKALVAARPVFQDIMFGIKTAARIEIVHSYINPDHELFETWPLQKFILRFLICCEIWRQQKTPRSESWKIGSSEGVSQFLTAMLFNYKLMWREDCLDTEIIHTTKDWDNIWEQWLRKYPVYDIDEVVDGEIFQPRDQIEKTEEEVLEEVGYLGGVGGYNEFYNPVQWFLGVQEDVILM</sequence>
<comment type="caution">
    <text evidence="2">The sequence shown here is derived from an EMBL/GenBank/DDBJ whole genome shotgun (WGS) entry which is preliminary data.</text>
</comment>
<dbReference type="AlphaFoldDB" id="A0A9W8RZ74"/>
<dbReference type="OrthoDB" id="5141931at2759"/>
<keyword evidence="3" id="KW-1185">Reference proteome</keyword>
<organism evidence="2 3">
    <name type="scientific">Fusarium torreyae</name>
    <dbReference type="NCBI Taxonomy" id="1237075"/>
    <lineage>
        <taxon>Eukaryota</taxon>
        <taxon>Fungi</taxon>
        <taxon>Dikarya</taxon>
        <taxon>Ascomycota</taxon>
        <taxon>Pezizomycotina</taxon>
        <taxon>Sordariomycetes</taxon>
        <taxon>Hypocreomycetidae</taxon>
        <taxon>Hypocreales</taxon>
        <taxon>Nectriaceae</taxon>
        <taxon>Fusarium</taxon>
    </lineage>
</organism>
<dbReference type="EMBL" id="JAOQAZ010000017">
    <property type="protein sequence ID" value="KAJ4257431.1"/>
    <property type="molecule type" value="Genomic_DNA"/>
</dbReference>
<reference evidence="2" key="1">
    <citation type="submission" date="2022-09" db="EMBL/GenBank/DDBJ databases">
        <title>Fusarium specimens isolated from Avocado Roots.</title>
        <authorList>
            <person name="Stajich J."/>
            <person name="Roper C."/>
            <person name="Heimlech-Rivalta G."/>
        </authorList>
    </citation>
    <scope>NUCLEOTIDE SEQUENCE</scope>
    <source>
        <strain evidence="2">CF00136</strain>
    </source>
</reference>
<protein>
    <submittedName>
        <fullName evidence="2">Uncharacterized protein</fullName>
    </submittedName>
</protein>
<evidence type="ECO:0000313" key="2">
    <source>
        <dbReference type="EMBL" id="KAJ4257431.1"/>
    </source>
</evidence>